<dbReference type="OrthoDB" id="3210767at2"/>
<accession>A0A1Q5Q020</accession>
<dbReference type="RefSeq" id="WP_073717487.1">
    <property type="nucleotide sequence ID" value="NZ_MQVR01000095.1"/>
</dbReference>
<dbReference type="InterPro" id="IPR005583">
    <property type="entry name" value="YaaA"/>
</dbReference>
<evidence type="ECO:0008006" key="3">
    <source>
        <dbReference type="Google" id="ProtNLM"/>
    </source>
</evidence>
<organism evidence="1 2">
    <name type="scientific">Bowdeniella nasicola</name>
    <dbReference type="NCBI Taxonomy" id="208480"/>
    <lineage>
        <taxon>Bacteria</taxon>
        <taxon>Bacillati</taxon>
        <taxon>Actinomycetota</taxon>
        <taxon>Actinomycetes</taxon>
        <taxon>Actinomycetales</taxon>
        <taxon>Actinomycetaceae</taxon>
        <taxon>Bowdeniella</taxon>
    </lineage>
</organism>
<keyword evidence="2" id="KW-1185">Reference proteome</keyword>
<sequence>MRDSTADLEWNVASPPLGGPVYEVYTGVLYAAAALADRAEAPGRSVWIFSGRYGVVQASDTIAPYRLPASAILPGVGNVASYWRPHLRDALDPIASADGLVLDCRSGPYQRMWPIAKDAVAVSVRAVRERDGRRTVVSHMAKHYRGELTRHVLAAPEAPTSPEQVAALAEATGLGVELVELKDQRFELTLVIRD</sequence>
<dbReference type="GO" id="GO:0033194">
    <property type="term" value="P:response to hydroperoxide"/>
    <property type="evidence" value="ECO:0007669"/>
    <property type="project" value="TreeGrafter"/>
</dbReference>
<evidence type="ECO:0000313" key="1">
    <source>
        <dbReference type="EMBL" id="OKL53052.1"/>
    </source>
</evidence>
<gene>
    <name evidence="1" type="ORF">BSZ39_11610</name>
</gene>
<protein>
    <recommendedName>
        <fullName evidence="3">Peroxide stress protein YaaA</fullName>
    </recommendedName>
</protein>
<reference evidence="2" key="1">
    <citation type="submission" date="2016-12" db="EMBL/GenBank/DDBJ databases">
        <authorList>
            <person name="Meng X."/>
        </authorList>
    </citation>
    <scope>NUCLEOTIDE SEQUENCE [LARGE SCALE GENOMIC DNA]</scope>
    <source>
        <strain evidence="2">DSM 19116</strain>
    </source>
</reference>
<dbReference type="GO" id="GO:0005829">
    <property type="term" value="C:cytosol"/>
    <property type="evidence" value="ECO:0007669"/>
    <property type="project" value="TreeGrafter"/>
</dbReference>
<dbReference type="EMBL" id="MQVR01000095">
    <property type="protein sequence ID" value="OKL53052.1"/>
    <property type="molecule type" value="Genomic_DNA"/>
</dbReference>
<comment type="caution">
    <text evidence="1">The sequence shown here is derived from an EMBL/GenBank/DDBJ whole genome shotgun (WGS) entry which is preliminary data.</text>
</comment>
<dbReference type="Proteomes" id="UP000185628">
    <property type="component" value="Unassembled WGS sequence"/>
</dbReference>
<name>A0A1Q5Q020_9ACTO</name>
<dbReference type="PANTHER" id="PTHR30283">
    <property type="entry name" value="PEROXIDE STRESS RESPONSE PROTEIN YAAA"/>
    <property type="match status" value="1"/>
</dbReference>
<proteinExistence type="predicted"/>
<dbReference type="AlphaFoldDB" id="A0A1Q5Q020"/>
<dbReference type="PANTHER" id="PTHR30283:SF4">
    <property type="entry name" value="PEROXIDE STRESS RESISTANCE PROTEIN YAAA"/>
    <property type="match status" value="1"/>
</dbReference>
<evidence type="ECO:0000313" key="2">
    <source>
        <dbReference type="Proteomes" id="UP000185628"/>
    </source>
</evidence>
<dbReference type="Pfam" id="PF03883">
    <property type="entry name" value="H2O2_YaaD"/>
    <property type="match status" value="1"/>
</dbReference>